<proteinExistence type="predicted"/>
<name>A0A6J4P663_9BACT</name>
<dbReference type="EMBL" id="CADCUR010000154">
    <property type="protein sequence ID" value="CAA9403870.1"/>
    <property type="molecule type" value="Genomic_DNA"/>
</dbReference>
<organism evidence="1">
    <name type="scientific">uncultured Pyrinomonadaceae bacterium</name>
    <dbReference type="NCBI Taxonomy" id="2283094"/>
    <lineage>
        <taxon>Bacteria</taxon>
        <taxon>Pseudomonadati</taxon>
        <taxon>Acidobacteriota</taxon>
        <taxon>Blastocatellia</taxon>
        <taxon>Blastocatellales</taxon>
        <taxon>Pyrinomonadaceae</taxon>
        <taxon>environmental samples</taxon>
    </lineage>
</organism>
<dbReference type="AlphaFoldDB" id="A0A6J4P663"/>
<reference evidence="1" key="1">
    <citation type="submission" date="2020-02" db="EMBL/GenBank/DDBJ databases">
        <authorList>
            <person name="Meier V. D."/>
        </authorList>
    </citation>
    <scope>NUCLEOTIDE SEQUENCE</scope>
    <source>
        <strain evidence="1">AVDCRST_MAG74</strain>
    </source>
</reference>
<protein>
    <submittedName>
        <fullName evidence="1">Uncharacterized protein</fullName>
    </submittedName>
</protein>
<evidence type="ECO:0000313" key="1">
    <source>
        <dbReference type="EMBL" id="CAA9403870.1"/>
    </source>
</evidence>
<sequence>MQKFVCEFIHATLEAKFQKFAAFETFSIFNLFGEKCKQKIKRSADRFSHKAEEIYRD</sequence>
<gene>
    <name evidence="1" type="ORF">AVDCRST_MAG74-1815</name>
</gene>
<accession>A0A6J4P663</accession>